<dbReference type="AlphaFoldDB" id="A0A4R5M188"/>
<gene>
    <name evidence="7" type="ORF">EYW47_32210</name>
</gene>
<dbReference type="RefSeq" id="WP_133198857.1">
    <property type="nucleotide sequence ID" value="NZ_JBHUCW010000004.1"/>
</dbReference>
<dbReference type="PANTHER" id="PTHR46383:SF1">
    <property type="entry name" value="ASPARTATE AMINOTRANSFERASE"/>
    <property type="match status" value="1"/>
</dbReference>
<comment type="caution">
    <text evidence="7">The sequence shown here is derived from an EMBL/GenBank/DDBJ whole genome shotgun (WGS) entry which is preliminary data.</text>
</comment>
<keyword evidence="3 7" id="KW-0032">Aminotransferase</keyword>
<evidence type="ECO:0000313" key="7">
    <source>
        <dbReference type="EMBL" id="TDG18990.1"/>
    </source>
</evidence>
<evidence type="ECO:0000256" key="5">
    <source>
        <dbReference type="ARBA" id="ARBA00022898"/>
    </source>
</evidence>
<evidence type="ECO:0000256" key="1">
    <source>
        <dbReference type="ARBA" id="ARBA00001933"/>
    </source>
</evidence>
<dbReference type="Gene3D" id="3.40.640.10">
    <property type="entry name" value="Type I PLP-dependent aspartate aminotransferase-like (Major domain)"/>
    <property type="match status" value="1"/>
</dbReference>
<dbReference type="Pfam" id="PF00155">
    <property type="entry name" value="Aminotran_1_2"/>
    <property type="match status" value="1"/>
</dbReference>
<organism evidence="7 8">
    <name type="scientific">Paraburkholderia silviterrae</name>
    <dbReference type="NCBI Taxonomy" id="2528715"/>
    <lineage>
        <taxon>Bacteria</taxon>
        <taxon>Pseudomonadati</taxon>
        <taxon>Pseudomonadota</taxon>
        <taxon>Betaproteobacteria</taxon>
        <taxon>Burkholderiales</taxon>
        <taxon>Burkholderiaceae</taxon>
        <taxon>Paraburkholderia</taxon>
    </lineage>
</organism>
<dbReference type="GO" id="GO:0006520">
    <property type="term" value="P:amino acid metabolic process"/>
    <property type="evidence" value="ECO:0007669"/>
    <property type="project" value="InterPro"/>
</dbReference>
<evidence type="ECO:0000256" key="2">
    <source>
        <dbReference type="ARBA" id="ARBA00007441"/>
    </source>
</evidence>
<accession>A0A4R5M188</accession>
<keyword evidence="5" id="KW-0663">Pyridoxal phosphate</keyword>
<dbReference type="Proteomes" id="UP000295722">
    <property type="component" value="Unassembled WGS sequence"/>
</dbReference>
<dbReference type="CDD" id="cd00609">
    <property type="entry name" value="AAT_like"/>
    <property type="match status" value="1"/>
</dbReference>
<evidence type="ECO:0000259" key="6">
    <source>
        <dbReference type="Pfam" id="PF00155"/>
    </source>
</evidence>
<dbReference type="SUPFAM" id="SSF53383">
    <property type="entry name" value="PLP-dependent transferases"/>
    <property type="match status" value="1"/>
</dbReference>
<protein>
    <submittedName>
        <fullName evidence="7">Pyridoxal phosphate-dependent aminotransferase</fullName>
    </submittedName>
</protein>
<dbReference type="PANTHER" id="PTHR46383">
    <property type="entry name" value="ASPARTATE AMINOTRANSFERASE"/>
    <property type="match status" value="1"/>
</dbReference>
<evidence type="ECO:0000256" key="3">
    <source>
        <dbReference type="ARBA" id="ARBA00022576"/>
    </source>
</evidence>
<dbReference type="OrthoDB" id="3224382at2"/>
<dbReference type="GO" id="GO:0008483">
    <property type="term" value="F:transaminase activity"/>
    <property type="evidence" value="ECO:0007669"/>
    <property type="project" value="UniProtKB-KW"/>
</dbReference>
<dbReference type="InterPro" id="IPR015424">
    <property type="entry name" value="PyrdxlP-dep_Trfase"/>
</dbReference>
<feature type="domain" description="Aminotransferase class I/classII large" evidence="6">
    <location>
        <begin position="65"/>
        <end position="404"/>
    </location>
</feature>
<keyword evidence="8" id="KW-1185">Reference proteome</keyword>
<dbReference type="InterPro" id="IPR050596">
    <property type="entry name" value="AspAT/PAT-like"/>
</dbReference>
<comment type="similarity">
    <text evidence="2">Belongs to the class-I pyridoxal-phosphate-dependent aminotransferase family.</text>
</comment>
<reference evidence="7 8" key="1">
    <citation type="submission" date="2019-03" db="EMBL/GenBank/DDBJ databases">
        <title>Paraburkholderia sp. 4M-K11, isolated from subtropical forest soil.</title>
        <authorList>
            <person name="Gao Z.-H."/>
            <person name="Qiu L.-H."/>
        </authorList>
    </citation>
    <scope>NUCLEOTIDE SEQUENCE [LARGE SCALE GENOMIC DNA]</scope>
    <source>
        <strain evidence="7 8">4M-K11</strain>
    </source>
</reference>
<evidence type="ECO:0000313" key="8">
    <source>
        <dbReference type="Proteomes" id="UP000295722"/>
    </source>
</evidence>
<name>A0A4R5M188_9BURK</name>
<dbReference type="GO" id="GO:0030170">
    <property type="term" value="F:pyridoxal phosphate binding"/>
    <property type="evidence" value="ECO:0007669"/>
    <property type="project" value="InterPro"/>
</dbReference>
<keyword evidence="4 7" id="KW-0808">Transferase</keyword>
<proteinExistence type="inferred from homology"/>
<dbReference type="InterPro" id="IPR004839">
    <property type="entry name" value="Aminotransferase_I/II_large"/>
</dbReference>
<sequence length="411" mass="44862">MQSPDDVLDTGALPNPLTDAQLLAGYARVDELVYLSLGETWTPPAPGLVEALSKVPAYAHGYTLAPYGLPALRRALRAYIARTHDLPSAGTYDVAVSQAGTRAAMSDFAQLFHARHGARCTALVPDPGWDYVGILASLPFDIRQYSVTAERGWQPDPDELVRAMAPGTLLVLNPQHNPTGAEWSPQITARLIEAAFERETAILIDDAYFALHAPGRAPTNALRVLVDRAAHACAPLWLAVRTLGKQFRCNGWGIGALTAHPDTLAGLVDVAHRRSYGTAIPLQAAMAEWLPAPEADSYLDQLRHHYASNRSRVARRLTDDLGFPHDAVHAGTCTSYMRFRVPPRFVQGDDEEAYRRACLEAGVLPGRGSMTTPLRRPGSSDRIAYVRIHLGHSSDVLDRAIERLHRAGLGW</sequence>
<dbReference type="InterPro" id="IPR015421">
    <property type="entry name" value="PyrdxlP-dep_Trfase_major"/>
</dbReference>
<dbReference type="EMBL" id="SMRP01000025">
    <property type="protein sequence ID" value="TDG18990.1"/>
    <property type="molecule type" value="Genomic_DNA"/>
</dbReference>
<comment type="cofactor">
    <cofactor evidence="1">
        <name>pyridoxal 5'-phosphate</name>
        <dbReference type="ChEBI" id="CHEBI:597326"/>
    </cofactor>
</comment>
<evidence type="ECO:0000256" key="4">
    <source>
        <dbReference type="ARBA" id="ARBA00022679"/>
    </source>
</evidence>